<dbReference type="PANTHER" id="PTHR21716">
    <property type="entry name" value="TRANSMEMBRANE PROTEIN"/>
    <property type="match status" value="1"/>
</dbReference>
<evidence type="ECO:0000313" key="9">
    <source>
        <dbReference type="EMBL" id="SNS78627.1"/>
    </source>
</evidence>
<comment type="subcellular location">
    <subcellularLocation>
        <location evidence="1">Cell membrane</location>
        <topology evidence="1">Multi-pass membrane protein</topology>
    </subcellularLocation>
</comment>
<feature type="transmembrane region" description="Helical" evidence="8">
    <location>
        <begin position="339"/>
        <end position="372"/>
    </location>
</feature>
<feature type="transmembrane region" description="Helical" evidence="8">
    <location>
        <begin position="309"/>
        <end position="327"/>
    </location>
</feature>
<dbReference type="Pfam" id="PF01594">
    <property type="entry name" value="AI-2E_transport"/>
    <property type="match status" value="1"/>
</dbReference>
<dbReference type="EMBL" id="FZOJ01000021">
    <property type="protein sequence ID" value="SNS78627.1"/>
    <property type="molecule type" value="Genomic_DNA"/>
</dbReference>
<feature type="transmembrane region" description="Helical" evidence="8">
    <location>
        <begin position="92"/>
        <end position="113"/>
    </location>
</feature>
<dbReference type="PANTHER" id="PTHR21716:SF53">
    <property type="entry name" value="PERMEASE PERM-RELATED"/>
    <property type="match status" value="1"/>
</dbReference>
<feature type="transmembrane region" description="Helical" evidence="8">
    <location>
        <begin position="179"/>
        <end position="204"/>
    </location>
</feature>
<evidence type="ECO:0000256" key="3">
    <source>
        <dbReference type="ARBA" id="ARBA00022448"/>
    </source>
</evidence>
<reference evidence="9 10" key="1">
    <citation type="submission" date="2017-06" db="EMBL/GenBank/DDBJ databases">
        <authorList>
            <person name="Kim H.J."/>
            <person name="Triplett B.A."/>
        </authorList>
    </citation>
    <scope>NUCLEOTIDE SEQUENCE [LARGE SCALE GENOMIC DNA]</scope>
    <source>
        <strain evidence="9 10">SCA</strain>
    </source>
</reference>
<organism evidence="9 10">
    <name type="scientific">Anaerovirgula multivorans</name>
    <dbReference type="NCBI Taxonomy" id="312168"/>
    <lineage>
        <taxon>Bacteria</taxon>
        <taxon>Bacillati</taxon>
        <taxon>Bacillota</taxon>
        <taxon>Clostridia</taxon>
        <taxon>Peptostreptococcales</taxon>
        <taxon>Natronincolaceae</taxon>
        <taxon>Anaerovirgula</taxon>
    </lineage>
</organism>
<evidence type="ECO:0000256" key="5">
    <source>
        <dbReference type="ARBA" id="ARBA00022692"/>
    </source>
</evidence>
<feature type="transmembrane region" description="Helical" evidence="8">
    <location>
        <begin position="12"/>
        <end position="30"/>
    </location>
</feature>
<proteinExistence type="inferred from homology"/>
<keyword evidence="7 8" id="KW-0472">Membrane</keyword>
<evidence type="ECO:0000313" key="10">
    <source>
        <dbReference type="Proteomes" id="UP000198304"/>
    </source>
</evidence>
<keyword evidence="6 8" id="KW-1133">Transmembrane helix</keyword>
<dbReference type="Proteomes" id="UP000198304">
    <property type="component" value="Unassembled WGS sequence"/>
</dbReference>
<comment type="similarity">
    <text evidence="2">Belongs to the autoinducer-2 exporter (AI-2E) (TC 2.A.86) family.</text>
</comment>
<dbReference type="InterPro" id="IPR002549">
    <property type="entry name" value="AI-2E-like"/>
</dbReference>
<feature type="transmembrane region" description="Helical" evidence="8">
    <location>
        <begin position="253"/>
        <end position="277"/>
    </location>
</feature>
<evidence type="ECO:0000256" key="4">
    <source>
        <dbReference type="ARBA" id="ARBA00022475"/>
    </source>
</evidence>
<keyword evidence="5 8" id="KW-0812">Transmembrane</keyword>
<feature type="transmembrane region" description="Helical" evidence="8">
    <location>
        <begin position="283"/>
        <end position="302"/>
    </location>
</feature>
<keyword evidence="3" id="KW-0813">Transport</keyword>
<evidence type="ECO:0000256" key="6">
    <source>
        <dbReference type="ARBA" id="ARBA00022989"/>
    </source>
</evidence>
<dbReference type="AlphaFoldDB" id="A0A239HB61"/>
<protein>
    <submittedName>
        <fullName evidence="9">Predicted PurR-regulated permease PerM</fullName>
    </submittedName>
</protein>
<keyword evidence="4" id="KW-1003">Cell membrane</keyword>
<accession>A0A239HB61</accession>
<evidence type="ECO:0000256" key="2">
    <source>
        <dbReference type="ARBA" id="ARBA00009773"/>
    </source>
</evidence>
<evidence type="ECO:0000256" key="8">
    <source>
        <dbReference type="SAM" id="Phobius"/>
    </source>
</evidence>
<name>A0A239HB61_9FIRM</name>
<feature type="transmembrane region" description="Helical" evidence="8">
    <location>
        <begin position="50"/>
        <end position="71"/>
    </location>
</feature>
<dbReference type="OrthoDB" id="9793390at2"/>
<keyword evidence="10" id="KW-1185">Reference proteome</keyword>
<dbReference type="GO" id="GO:0055085">
    <property type="term" value="P:transmembrane transport"/>
    <property type="evidence" value="ECO:0007669"/>
    <property type="project" value="TreeGrafter"/>
</dbReference>
<sequence>MKVQWDKQYLKYSLYASLAIILSIMFFQVLDNLSPILDNVTGSFGWVRRVLSPFIIGGFIAYILNPGVRWFETTLYSQIKFVAERKKLHRMISVLTVYAILISLITMLIIFVAPQISNNIRDMLRRFPEYVNITSDWLEYWSNDVGLENLYNVTDYIEKNIREIFDTTSQVLQYLVDNIFISVISITSGVLNFLLGLIISFYMLADKESFKVAIEKFLRATAKDDTVDKLKDFGREADDLFGKFIIGKSLDSFIIGLICLIGLRIMNIRYILLLSVIVAVTNMIPYFGPFIGGVPVAIITFFDSPMKALWVILFILGLQQFDGLILGPKILGDSVGLRPFWIIFAIVVGGKLAGVLGMFLGVPVFAIIRLLVIRYIDRQLERKNIKKLQNNGNSTG</sequence>
<gene>
    <name evidence="9" type="ORF">SAMN05446037_102112</name>
</gene>
<evidence type="ECO:0000256" key="7">
    <source>
        <dbReference type="ARBA" id="ARBA00023136"/>
    </source>
</evidence>
<dbReference type="GO" id="GO:0005886">
    <property type="term" value="C:plasma membrane"/>
    <property type="evidence" value="ECO:0007669"/>
    <property type="project" value="UniProtKB-SubCell"/>
</dbReference>
<evidence type="ECO:0000256" key="1">
    <source>
        <dbReference type="ARBA" id="ARBA00004651"/>
    </source>
</evidence>
<dbReference type="RefSeq" id="WP_089284144.1">
    <property type="nucleotide sequence ID" value="NZ_FZOJ01000021.1"/>
</dbReference>